<evidence type="ECO:0008006" key="4">
    <source>
        <dbReference type="Google" id="ProtNLM"/>
    </source>
</evidence>
<name>A0AAV8VL62_9CUCU</name>
<comment type="caution">
    <text evidence="2">The sequence shown here is derived from an EMBL/GenBank/DDBJ whole genome shotgun (WGS) entry which is preliminary data.</text>
</comment>
<proteinExistence type="predicted"/>
<feature type="non-terminal residue" evidence="2">
    <location>
        <position position="1"/>
    </location>
</feature>
<protein>
    <recommendedName>
        <fullName evidence="4">Ribosomal protein S10</fullName>
    </recommendedName>
</protein>
<reference evidence="2 3" key="1">
    <citation type="journal article" date="2023" name="Insect Mol. Biol.">
        <title>Genome sequencing provides insights into the evolution of gene families encoding plant cell wall-degrading enzymes in longhorned beetles.</title>
        <authorList>
            <person name="Shin N.R."/>
            <person name="Okamura Y."/>
            <person name="Kirsch R."/>
            <person name="Pauchet Y."/>
        </authorList>
    </citation>
    <scope>NUCLEOTIDE SEQUENCE [LARGE SCALE GENOMIC DNA]</scope>
    <source>
        <strain evidence="2">EAD_L_NR</strain>
    </source>
</reference>
<evidence type="ECO:0000256" key="1">
    <source>
        <dbReference type="SAM" id="Phobius"/>
    </source>
</evidence>
<keyword evidence="1" id="KW-1133">Transmembrane helix</keyword>
<dbReference type="EMBL" id="JANEYG010000067">
    <property type="protein sequence ID" value="KAJ8914616.1"/>
    <property type="molecule type" value="Genomic_DNA"/>
</dbReference>
<keyword evidence="1" id="KW-0812">Transmembrane</keyword>
<keyword evidence="1" id="KW-0472">Membrane</keyword>
<accession>A0AAV8VL62</accession>
<organism evidence="2 3">
    <name type="scientific">Exocentrus adspersus</name>
    <dbReference type="NCBI Taxonomy" id="1586481"/>
    <lineage>
        <taxon>Eukaryota</taxon>
        <taxon>Metazoa</taxon>
        <taxon>Ecdysozoa</taxon>
        <taxon>Arthropoda</taxon>
        <taxon>Hexapoda</taxon>
        <taxon>Insecta</taxon>
        <taxon>Pterygota</taxon>
        <taxon>Neoptera</taxon>
        <taxon>Endopterygota</taxon>
        <taxon>Coleoptera</taxon>
        <taxon>Polyphaga</taxon>
        <taxon>Cucujiformia</taxon>
        <taxon>Chrysomeloidea</taxon>
        <taxon>Cerambycidae</taxon>
        <taxon>Lamiinae</taxon>
        <taxon>Acanthocinini</taxon>
        <taxon>Exocentrus</taxon>
    </lineage>
</organism>
<evidence type="ECO:0000313" key="3">
    <source>
        <dbReference type="Proteomes" id="UP001159042"/>
    </source>
</evidence>
<keyword evidence="3" id="KW-1185">Reference proteome</keyword>
<feature type="transmembrane region" description="Helical" evidence="1">
    <location>
        <begin position="44"/>
        <end position="62"/>
    </location>
</feature>
<dbReference type="Proteomes" id="UP001159042">
    <property type="component" value="Unassembled WGS sequence"/>
</dbReference>
<gene>
    <name evidence="2" type="ORF">NQ315_015353</name>
</gene>
<sequence>SQSSSLASYRGGRKVIRDSFINRVKIPTPLYEAKRREVLTYKRLVIRMILVTLLAVITGGRLETVSLIRLSNMSEDPQGIQINITDPIKTSGVNKVQLTLHIPIFREKPRLCVCNTLRQIPEQDFLFLTIKKPHKVANKQTLSKWIKTTFHAPFLHIGRVSKRNIRRDKFAEQRDADGLKERLLSHNFTNARFLIRLTLPKPFWEFPEPKIYKSPISSASYNRDRTSLKI</sequence>
<evidence type="ECO:0000313" key="2">
    <source>
        <dbReference type="EMBL" id="KAJ8914616.1"/>
    </source>
</evidence>
<dbReference type="AlphaFoldDB" id="A0AAV8VL62"/>